<gene>
    <name evidence="2" type="ORF">GCM10010987_79940</name>
</gene>
<feature type="region of interest" description="Disordered" evidence="1">
    <location>
        <begin position="41"/>
        <end position="66"/>
    </location>
</feature>
<organism evidence="2 3">
    <name type="scientific">Bradyrhizobium guangdongense</name>
    <dbReference type="NCBI Taxonomy" id="1325090"/>
    <lineage>
        <taxon>Bacteria</taxon>
        <taxon>Pseudomonadati</taxon>
        <taxon>Pseudomonadota</taxon>
        <taxon>Alphaproteobacteria</taxon>
        <taxon>Hyphomicrobiales</taxon>
        <taxon>Nitrobacteraceae</taxon>
        <taxon>Bradyrhizobium</taxon>
    </lineage>
</organism>
<accession>A0AA88BBB2</accession>
<sequence>MDWLLLLSSVLILVVVAGRAHSRYLDDLEADPERQLMLGISFEQPAAPTQHRDSSRPISDKTELRD</sequence>
<reference evidence="2" key="1">
    <citation type="journal article" date="2014" name="Int. J. Syst. Evol. Microbiol.">
        <title>Complete genome sequence of Corynebacterium casei LMG S-19264T (=DSM 44701T), isolated from a smear-ripened cheese.</title>
        <authorList>
            <consortium name="US DOE Joint Genome Institute (JGI-PGF)"/>
            <person name="Walter F."/>
            <person name="Albersmeier A."/>
            <person name="Kalinowski J."/>
            <person name="Ruckert C."/>
        </authorList>
    </citation>
    <scope>NUCLEOTIDE SEQUENCE</scope>
    <source>
        <strain evidence="2">CGMCC 1.15034</strain>
    </source>
</reference>
<feature type="compositionally biased region" description="Basic and acidic residues" evidence="1">
    <location>
        <begin position="50"/>
        <end position="66"/>
    </location>
</feature>
<reference evidence="2" key="2">
    <citation type="submission" date="2022-12" db="EMBL/GenBank/DDBJ databases">
        <authorList>
            <person name="Sun Q."/>
            <person name="Zhou Y."/>
        </authorList>
    </citation>
    <scope>NUCLEOTIDE SEQUENCE</scope>
    <source>
        <strain evidence="2">CGMCC 1.15034</strain>
    </source>
</reference>
<evidence type="ECO:0000256" key="1">
    <source>
        <dbReference type="SAM" id="MobiDB-lite"/>
    </source>
</evidence>
<dbReference type="Proteomes" id="UP000625079">
    <property type="component" value="Unassembled WGS sequence"/>
</dbReference>
<dbReference type="AlphaFoldDB" id="A0AA88BBB2"/>
<protein>
    <submittedName>
        <fullName evidence="2">Uncharacterized protein</fullName>
    </submittedName>
</protein>
<evidence type="ECO:0000313" key="3">
    <source>
        <dbReference type="Proteomes" id="UP000625079"/>
    </source>
</evidence>
<evidence type="ECO:0000313" key="2">
    <source>
        <dbReference type="EMBL" id="GGI34552.1"/>
    </source>
</evidence>
<dbReference type="EMBL" id="BMHC01000047">
    <property type="protein sequence ID" value="GGI34552.1"/>
    <property type="molecule type" value="Genomic_DNA"/>
</dbReference>
<proteinExistence type="predicted"/>
<comment type="caution">
    <text evidence="2">The sequence shown here is derived from an EMBL/GenBank/DDBJ whole genome shotgun (WGS) entry which is preliminary data.</text>
</comment>
<name>A0AA88BBB2_9BRAD</name>